<evidence type="ECO:0000313" key="15">
    <source>
        <dbReference type="EMBL" id="CAH2031496.1"/>
    </source>
</evidence>
<dbReference type="InterPro" id="IPR003816">
    <property type="entry name" value="Nitrate_red_gam"/>
</dbReference>
<evidence type="ECO:0000256" key="12">
    <source>
        <dbReference type="ARBA" id="ARBA00023136"/>
    </source>
</evidence>
<evidence type="ECO:0000256" key="6">
    <source>
        <dbReference type="ARBA" id="ARBA00022723"/>
    </source>
</evidence>
<proteinExistence type="predicted"/>
<dbReference type="Proteomes" id="UP001295463">
    <property type="component" value="Chromosome"/>
</dbReference>
<evidence type="ECO:0000259" key="14">
    <source>
        <dbReference type="Pfam" id="PF02665"/>
    </source>
</evidence>
<feature type="transmembrane region" description="Helical" evidence="13">
    <location>
        <begin position="127"/>
        <end position="151"/>
    </location>
</feature>
<gene>
    <name evidence="15" type="primary">narI</name>
    <name evidence="15" type="ORF">GEAMG1_1664</name>
</gene>
<keyword evidence="4" id="KW-0349">Heme</keyword>
<keyword evidence="6" id="KW-0479">Metal-binding</keyword>
<evidence type="ECO:0000313" key="16">
    <source>
        <dbReference type="Proteomes" id="UP001295463"/>
    </source>
</evidence>
<evidence type="ECO:0000256" key="3">
    <source>
        <dbReference type="ARBA" id="ARBA00022475"/>
    </source>
</evidence>
<dbReference type="Gene3D" id="1.20.950.20">
    <property type="entry name" value="Transmembrane di-heme cytochromes, Chain C"/>
    <property type="match status" value="1"/>
</dbReference>
<keyword evidence="9" id="KW-0560">Oxidoreductase</keyword>
<keyword evidence="3" id="KW-1003">Cell membrane</keyword>
<dbReference type="EMBL" id="OW150024">
    <property type="protein sequence ID" value="CAH2031496.1"/>
    <property type="molecule type" value="Genomic_DNA"/>
</dbReference>
<evidence type="ECO:0000256" key="8">
    <source>
        <dbReference type="ARBA" id="ARBA00022989"/>
    </source>
</evidence>
<feature type="transmembrane region" description="Helical" evidence="13">
    <location>
        <begin position="53"/>
        <end position="78"/>
    </location>
</feature>
<dbReference type="Pfam" id="PF02665">
    <property type="entry name" value="Nitrate_red_gam"/>
    <property type="match status" value="1"/>
</dbReference>
<dbReference type="PANTHER" id="PTHR30598">
    <property type="entry name" value="NITRATE REDUCTASE PRIVATE CHAPERONE, REDOX ENZYME MATURATION PROTEIN REMP FAMILY"/>
    <property type="match status" value="1"/>
</dbReference>
<keyword evidence="16" id="KW-1185">Reference proteome</keyword>
<dbReference type="SUPFAM" id="SSF103501">
    <property type="entry name" value="Respiratory nitrate reductase 1 gamma chain"/>
    <property type="match status" value="1"/>
</dbReference>
<feature type="transmembrane region" description="Helical" evidence="13">
    <location>
        <begin position="6"/>
        <end position="27"/>
    </location>
</feature>
<evidence type="ECO:0000256" key="1">
    <source>
        <dbReference type="ARBA" id="ARBA00004651"/>
    </source>
</evidence>
<evidence type="ECO:0000256" key="2">
    <source>
        <dbReference type="ARBA" id="ARBA00022448"/>
    </source>
</evidence>
<feature type="transmembrane region" description="Helical" evidence="13">
    <location>
        <begin position="171"/>
        <end position="193"/>
    </location>
</feature>
<keyword evidence="7" id="KW-0249">Electron transport</keyword>
<evidence type="ECO:0000256" key="9">
    <source>
        <dbReference type="ARBA" id="ARBA00023002"/>
    </source>
</evidence>
<dbReference type="NCBIfam" id="TIGR00351">
    <property type="entry name" value="narI"/>
    <property type="match status" value="1"/>
</dbReference>
<reference evidence="15 16" key="1">
    <citation type="submission" date="2022-03" db="EMBL/GenBank/DDBJ databases">
        <authorList>
            <person name="Koch H."/>
        </authorList>
    </citation>
    <scope>NUCLEOTIDE SEQUENCE [LARGE SCALE GENOMIC DNA]</scope>
    <source>
        <strain evidence="15 16">G1</strain>
    </source>
</reference>
<evidence type="ECO:0000256" key="7">
    <source>
        <dbReference type="ARBA" id="ARBA00022982"/>
    </source>
</evidence>
<evidence type="ECO:0000256" key="10">
    <source>
        <dbReference type="ARBA" id="ARBA00023004"/>
    </source>
</evidence>
<dbReference type="InterPro" id="IPR023234">
    <property type="entry name" value="NarG-like_domain"/>
</dbReference>
<keyword evidence="8 13" id="KW-1133">Transmembrane helix</keyword>
<name>A0ABN8HJS6_9BACT</name>
<comment type="subcellular location">
    <subcellularLocation>
        <location evidence="1">Cell membrane</location>
        <topology evidence="1">Multi-pass membrane protein</topology>
    </subcellularLocation>
</comment>
<keyword evidence="10" id="KW-0408">Iron</keyword>
<feature type="domain" description="NarG-like" evidence="14">
    <location>
        <begin position="3"/>
        <end position="219"/>
    </location>
</feature>
<keyword evidence="11" id="KW-0534">Nitrate assimilation</keyword>
<evidence type="ECO:0000256" key="11">
    <source>
        <dbReference type="ARBA" id="ARBA00023063"/>
    </source>
</evidence>
<evidence type="ECO:0000256" key="13">
    <source>
        <dbReference type="SAM" id="Phobius"/>
    </source>
</evidence>
<organism evidence="15 16">
    <name type="scientific">Trichlorobacter ammonificans</name>
    <dbReference type="NCBI Taxonomy" id="2916410"/>
    <lineage>
        <taxon>Bacteria</taxon>
        <taxon>Pseudomonadati</taxon>
        <taxon>Thermodesulfobacteriota</taxon>
        <taxon>Desulfuromonadia</taxon>
        <taxon>Geobacterales</taxon>
        <taxon>Geobacteraceae</taxon>
        <taxon>Trichlorobacter</taxon>
    </lineage>
</organism>
<evidence type="ECO:0000256" key="4">
    <source>
        <dbReference type="ARBA" id="ARBA00022617"/>
    </source>
</evidence>
<dbReference type="RefSeq" id="WP_305732315.1">
    <property type="nucleotide sequence ID" value="NZ_OW150024.1"/>
</dbReference>
<protein>
    <submittedName>
        <fullName evidence="15">Respiratory nitrate reductase, gamma subunit</fullName>
    </submittedName>
</protein>
<keyword evidence="12 13" id="KW-0472">Membrane</keyword>
<feature type="transmembrane region" description="Helical" evidence="13">
    <location>
        <begin position="84"/>
        <end position="107"/>
    </location>
</feature>
<dbReference type="PANTHER" id="PTHR30598:SF3">
    <property type="entry name" value="RESPIRATORY NITRATE REDUCTASE 1 GAMMA CHAIN"/>
    <property type="match status" value="1"/>
</dbReference>
<dbReference type="InterPro" id="IPR051936">
    <property type="entry name" value="Heme-iron_electron_transfer"/>
</dbReference>
<keyword evidence="2" id="KW-0813">Transport</keyword>
<sequence>MLNTIVFVILPYVALALLLFVTPYRFFSNRLTWSAYSTQFLERDTLYWGINPWHYGILPVLLAHLFATLFPGVTAALLGDRTRLLVVEATGLGLGIIALLGCLILLLRRANSPILGKVTSPADILLLLVLALQTASGIVVAVTAGWGAQWYPATAGPYLRSLVLLNPQPEYVSGISTAFTLHVAGAFLLLAVLPFTKLVHLLYLPFDFLKDPPLLYKWRTRRDEIG</sequence>
<evidence type="ECO:0000256" key="5">
    <source>
        <dbReference type="ARBA" id="ARBA00022692"/>
    </source>
</evidence>
<dbReference type="InterPro" id="IPR036197">
    <property type="entry name" value="NarG-like_sf"/>
</dbReference>
<accession>A0ABN8HJS6</accession>
<keyword evidence="5 13" id="KW-0812">Transmembrane</keyword>